<protein>
    <submittedName>
        <fullName evidence="2">DUF1513 domain-containing protein</fullName>
    </submittedName>
</protein>
<gene>
    <name evidence="2" type="ORF">HKT17_04215</name>
</gene>
<dbReference type="SUPFAM" id="SSF50969">
    <property type="entry name" value="YVTN repeat-like/Quinoprotein amine dehydrogenase"/>
    <property type="match status" value="1"/>
</dbReference>
<dbReference type="InterPro" id="IPR008311">
    <property type="entry name" value="UCP028101"/>
</dbReference>
<dbReference type="EMBL" id="CP053084">
    <property type="protein sequence ID" value="QJR28967.1"/>
    <property type="molecule type" value="Genomic_DNA"/>
</dbReference>
<name>A0ABX6N5P9_9BURK</name>
<dbReference type="Proteomes" id="UP000501130">
    <property type="component" value="Chromosome"/>
</dbReference>
<proteinExistence type="predicted"/>
<accession>A0ABX6N5P9</accession>
<dbReference type="InterPro" id="IPR006311">
    <property type="entry name" value="TAT_signal"/>
</dbReference>
<keyword evidence="1" id="KW-0732">Signal</keyword>
<evidence type="ECO:0000313" key="3">
    <source>
        <dbReference type="Proteomes" id="UP000501130"/>
    </source>
</evidence>
<dbReference type="PROSITE" id="PS51318">
    <property type="entry name" value="TAT"/>
    <property type="match status" value="1"/>
</dbReference>
<sequence length="354" mass="38241">MLNSRRQFLVQSSALALSMALPLPAELATHTRQARLLAAWQLPNAGYQVGVLNAAGLGAALSYTVTTAVDLPTRPHGLMHLQGDEYLVIARRPGDWLLRLNIRSAETSRVWQEEDRHLNGHSAVYGDWLYTTETDVLGGTGALAVRNRHTFELLDVWPTLGKDPHEMLVLPKGGLGIDEPFLLVANGGIPTHADMGRTQLNQLPMDSSLVALHPRTGKVFNQWTLSDTRLSLRHMAVHASGVVGIAMQAHHGNAALRDAAPVLALLDENGLRTVNESAGVKGYAGDIVATPQGFVISCTKNNSAGHFDMQGNLLHSRAANAACALAAEGEQVWLGSLAVEFSRPLELDNHWLLI</sequence>
<organism evidence="2 3">
    <name type="scientific">Limnobacter profundi</name>
    <dbReference type="NCBI Taxonomy" id="2732163"/>
    <lineage>
        <taxon>Bacteria</taxon>
        <taxon>Pseudomonadati</taxon>
        <taxon>Pseudomonadota</taxon>
        <taxon>Betaproteobacteria</taxon>
        <taxon>Burkholderiales</taxon>
        <taxon>Burkholderiaceae</taxon>
        <taxon>Limnobacter</taxon>
    </lineage>
</organism>
<evidence type="ECO:0000313" key="2">
    <source>
        <dbReference type="EMBL" id="QJR28967.1"/>
    </source>
</evidence>
<keyword evidence="3" id="KW-1185">Reference proteome</keyword>
<dbReference type="Pfam" id="PF07433">
    <property type="entry name" value="DUF1513"/>
    <property type="match status" value="1"/>
</dbReference>
<feature type="chain" id="PRO_5047073620" evidence="1">
    <location>
        <begin position="28"/>
        <end position="354"/>
    </location>
</feature>
<evidence type="ECO:0000256" key="1">
    <source>
        <dbReference type="SAM" id="SignalP"/>
    </source>
</evidence>
<feature type="signal peptide" evidence="1">
    <location>
        <begin position="1"/>
        <end position="27"/>
    </location>
</feature>
<reference evidence="2 3" key="1">
    <citation type="submission" date="2020-05" db="EMBL/GenBank/DDBJ databases">
        <title>Compete genome of Limnobacter sp. SAORIC-580.</title>
        <authorList>
            <person name="Song J."/>
            <person name="Cho J.-C."/>
        </authorList>
    </citation>
    <scope>NUCLEOTIDE SEQUENCE [LARGE SCALE GENOMIC DNA]</scope>
    <source>
        <strain evidence="2 3">SAORIC-580</strain>
    </source>
</reference>
<dbReference type="InterPro" id="IPR011044">
    <property type="entry name" value="Quino_amine_DH_bsu"/>
</dbReference>